<evidence type="ECO:0000313" key="2">
    <source>
        <dbReference type="Proteomes" id="UP000028839"/>
    </source>
</evidence>
<dbReference type="EMBL" id="JPGN01000502">
    <property type="protein sequence ID" value="KFI17814.1"/>
    <property type="molecule type" value="Genomic_DNA"/>
</dbReference>
<proteinExistence type="predicted"/>
<gene>
    <name evidence="1" type="ORF">IB75_18390</name>
</gene>
<comment type="caution">
    <text evidence="1">The sequence shown here is derived from an EMBL/GenBank/DDBJ whole genome shotgun (WGS) entry which is preliminary data.</text>
</comment>
<feature type="non-terminal residue" evidence="1">
    <location>
        <position position="1"/>
    </location>
</feature>
<name>A0A0E2YXB0_9GAMM</name>
<protein>
    <submittedName>
        <fullName evidence="1">SEFIR domain-containing protein</fullName>
    </submittedName>
</protein>
<reference evidence="1 2" key="1">
    <citation type="submission" date="2014-07" db="EMBL/GenBank/DDBJ databases">
        <title>Comparative analysis of Nitrosococcus oceani genome inventories of strains from Pacific and Atlantic gyres.</title>
        <authorList>
            <person name="Lim C.K."/>
            <person name="Wang L."/>
            <person name="Sayavedra-Soto L.A."/>
            <person name="Klotz M.G."/>
        </authorList>
    </citation>
    <scope>NUCLEOTIDE SEQUENCE [LARGE SCALE GENOMIC DNA]</scope>
    <source>
        <strain evidence="1 2">C-27</strain>
    </source>
</reference>
<dbReference type="AlphaFoldDB" id="A0A0E2YXB0"/>
<dbReference type="Proteomes" id="UP000028839">
    <property type="component" value="Unassembled WGS sequence"/>
</dbReference>
<accession>A0A0E2YXB0</accession>
<dbReference type="HOGENOM" id="CLU_2228863_0_0_6"/>
<evidence type="ECO:0000313" key="1">
    <source>
        <dbReference type="EMBL" id="KFI17814.1"/>
    </source>
</evidence>
<organism evidence="1 2">
    <name type="scientific">Nitrosococcus oceani C-27</name>
    <dbReference type="NCBI Taxonomy" id="314279"/>
    <lineage>
        <taxon>Bacteria</taxon>
        <taxon>Pseudomonadati</taxon>
        <taxon>Pseudomonadota</taxon>
        <taxon>Gammaproteobacteria</taxon>
        <taxon>Chromatiales</taxon>
        <taxon>Chromatiaceae</taxon>
        <taxon>Nitrosococcus</taxon>
    </lineage>
</organism>
<sequence length="105" mass="12241">VDADISYWGYSREELAVYEKHNITRAEYDDNSAVIDGKPVYLNGKAELRIRYLTPYNFIIAPHNSPINNSSYDKRRNEMMNGILNGKMKLEELVDEVLRLPKRGY</sequence>